<dbReference type="PANTHER" id="PTHR43591">
    <property type="entry name" value="METHYLTRANSFERASE"/>
    <property type="match status" value="1"/>
</dbReference>
<gene>
    <name evidence="2" type="ORF">J40TS1_30400</name>
</gene>
<accession>A0A919YP03</accession>
<feature type="domain" description="Methyltransferase" evidence="1">
    <location>
        <begin position="48"/>
        <end position="145"/>
    </location>
</feature>
<dbReference type="Gene3D" id="3.40.50.150">
    <property type="entry name" value="Vaccinia Virus protein VP39"/>
    <property type="match status" value="1"/>
</dbReference>
<evidence type="ECO:0000259" key="1">
    <source>
        <dbReference type="Pfam" id="PF13649"/>
    </source>
</evidence>
<keyword evidence="2" id="KW-0489">Methyltransferase</keyword>
<dbReference type="Gene3D" id="2.20.25.110">
    <property type="entry name" value="S-adenosyl-L-methionine-dependent methyltransferases"/>
    <property type="match status" value="1"/>
</dbReference>
<dbReference type="InterPro" id="IPR029063">
    <property type="entry name" value="SAM-dependent_MTases_sf"/>
</dbReference>
<dbReference type="RefSeq" id="WP_213516663.1">
    <property type="nucleotide sequence ID" value="NZ_BOSE01000005.1"/>
</dbReference>
<dbReference type="GO" id="GO:0008168">
    <property type="term" value="F:methyltransferase activity"/>
    <property type="evidence" value="ECO:0007669"/>
    <property type="project" value="UniProtKB-KW"/>
</dbReference>
<protein>
    <submittedName>
        <fullName evidence="2">Methyltransferase</fullName>
    </submittedName>
</protein>
<dbReference type="EMBL" id="BOSE01000005">
    <property type="protein sequence ID" value="GIP17398.1"/>
    <property type="molecule type" value="Genomic_DNA"/>
</dbReference>
<comment type="caution">
    <text evidence="2">The sequence shown here is derived from an EMBL/GenBank/DDBJ whole genome shotgun (WGS) entry which is preliminary data.</text>
</comment>
<dbReference type="CDD" id="cd02440">
    <property type="entry name" value="AdoMet_MTases"/>
    <property type="match status" value="1"/>
</dbReference>
<keyword evidence="2" id="KW-0808">Transferase</keyword>
<dbReference type="GO" id="GO:0032259">
    <property type="term" value="P:methylation"/>
    <property type="evidence" value="ECO:0007669"/>
    <property type="project" value="UniProtKB-KW"/>
</dbReference>
<reference evidence="2" key="1">
    <citation type="submission" date="2021-03" db="EMBL/GenBank/DDBJ databases">
        <title>Antimicrobial resistance genes in bacteria isolated from Japanese honey, and their potential for conferring macrolide and lincosamide resistance in the American foulbrood pathogen Paenibacillus larvae.</title>
        <authorList>
            <person name="Okamoto M."/>
            <person name="Kumagai M."/>
            <person name="Kanamori H."/>
            <person name="Takamatsu D."/>
        </authorList>
    </citation>
    <scope>NUCLEOTIDE SEQUENCE</scope>
    <source>
        <strain evidence="2">J40TS1</strain>
    </source>
</reference>
<proteinExistence type="predicted"/>
<dbReference type="SUPFAM" id="SSF53335">
    <property type="entry name" value="S-adenosyl-L-methionine-dependent methyltransferases"/>
    <property type="match status" value="1"/>
</dbReference>
<dbReference type="AlphaFoldDB" id="A0A919YP03"/>
<dbReference type="Pfam" id="PF13649">
    <property type="entry name" value="Methyltransf_25"/>
    <property type="match status" value="1"/>
</dbReference>
<dbReference type="PANTHER" id="PTHR43591:SF110">
    <property type="entry name" value="RHODANESE DOMAIN-CONTAINING PROTEIN"/>
    <property type="match status" value="1"/>
</dbReference>
<evidence type="ECO:0000313" key="2">
    <source>
        <dbReference type="EMBL" id="GIP17398.1"/>
    </source>
</evidence>
<evidence type="ECO:0000313" key="3">
    <source>
        <dbReference type="Proteomes" id="UP000683139"/>
    </source>
</evidence>
<organism evidence="2 3">
    <name type="scientific">Paenibacillus montaniterrae</name>
    <dbReference type="NCBI Taxonomy" id="429341"/>
    <lineage>
        <taxon>Bacteria</taxon>
        <taxon>Bacillati</taxon>
        <taxon>Bacillota</taxon>
        <taxon>Bacilli</taxon>
        <taxon>Bacillales</taxon>
        <taxon>Paenibacillaceae</taxon>
        <taxon>Paenibacillus</taxon>
    </lineage>
</organism>
<name>A0A919YP03_9BACL</name>
<keyword evidence="3" id="KW-1185">Reference proteome</keyword>
<dbReference type="Proteomes" id="UP000683139">
    <property type="component" value="Unassembled WGS sequence"/>
</dbReference>
<sequence length="251" mass="29038">MIQTVQKWYEESFGEDYLLIYRHRNREHAEGEVQNMLQWLKLPQQSHILDLCCGTGRHALTFADANYRVTGVDLSSVLLQVARMSDPNQRITWIEGDMRALPDDARFTEGFDAVVNLFTSFGYFEEDSEQMKVLRQIRRALKPHGRFVIDLMNASYVAEHLVPFSQRVEQGVVISEMRQIEEGFVVKKIVIQELNRPPRRYTERVKLYTAEALAAMLNEAGLVLDSVYGSYDGQVYDPRLSSRMIMTGHKK</sequence>
<dbReference type="InterPro" id="IPR041698">
    <property type="entry name" value="Methyltransf_25"/>
</dbReference>